<proteinExistence type="predicted"/>
<evidence type="ECO:0000256" key="1">
    <source>
        <dbReference type="SAM" id="MobiDB-lite"/>
    </source>
</evidence>
<evidence type="ECO:0000313" key="3">
    <source>
        <dbReference type="Proteomes" id="UP000008909"/>
    </source>
</evidence>
<protein>
    <submittedName>
        <fullName evidence="2">Uncharacterized protein</fullName>
    </submittedName>
</protein>
<feature type="region of interest" description="Disordered" evidence="1">
    <location>
        <begin position="70"/>
        <end position="93"/>
    </location>
</feature>
<evidence type="ECO:0000313" key="2">
    <source>
        <dbReference type="EMBL" id="GAA56631.1"/>
    </source>
</evidence>
<feature type="non-terminal residue" evidence="2">
    <location>
        <position position="1"/>
    </location>
</feature>
<name>G7YUK1_CLOSI</name>
<sequence>FHDRRLSWVVHCVHVIIIIGSSKDNSTPQFSYQECLYKTRNENTLRHRPTFTLTVVWSDDQTQPSVLETGDFLSPDSKRQAEHKVQTKAGQPEPTTRIKMIPSSSYTARKINRTAELSRICVQKHRVGSSLRWYEQSVRADSCKPSLPITLWACPKKQAVTATERWIWSCATKLRRLQCPNDLYVVRRKNFRLTNNKRTRTKSTCLRELQQLPQVDLRHNGSLEYRKYINCLYVQSSRLMVPLIKNPFRG</sequence>
<dbReference type="AlphaFoldDB" id="G7YUK1"/>
<feature type="compositionally biased region" description="Basic and acidic residues" evidence="1">
    <location>
        <begin position="76"/>
        <end position="85"/>
    </location>
</feature>
<dbReference type="EMBL" id="DF144320">
    <property type="protein sequence ID" value="GAA56631.1"/>
    <property type="molecule type" value="Genomic_DNA"/>
</dbReference>
<keyword evidence="3" id="KW-1185">Reference proteome</keyword>
<gene>
    <name evidence="2" type="ORF">CLF_111267</name>
</gene>
<dbReference type="Proteomes" id="UP000008909">
    <property type="component" value="Unassembled WGS sequence"/>
</dbReference>
<reference evidence="2" key="1">
    <citation type="journal article" date="2011" name="Genome Biol.">
        <title>The draft genome of the carcinogenic human liver fluke Clonorchis sinensis.</title>
        <authorList>
            <person name="Wang X."/>
            <person name="Chen W."/>
            <person name="Huang Y."/>
            <person name="Sun J."/>
            <person name="Men J."/>
            <person name="Liu H."/>
            <person name="Luo F."/>
            <person name="Guo L."/>
            <person name="Lv X."/>
            <person name="Deng C."/>
            <person name="Zhou C."/>
            <person name="Fan Y."/>
            <person name="Li X."/>
            <person name="Huang L."/>
            <person name="Hu Y."/>
            <person name="Liang C."/>
            <person name="Hu X."/>
            <person name="Xu J."/>
            <person name="Yu X."/>
        </authorList>
    </citation>
    <scope>NUCLEOTIDE SEQUENCE [LARGE SCALE GENOMIC DNA]</scope>
    <source>
        <strain evidence="2">Henan</strain>
    </source>
</reference>
<organism evidence="2 3">
    <name type="scientific">Clonorchis sinensis</name>
    <name type="common">Chinese liver fluke</name>
    <dbReference type="NCBI Taxonomy" id="79923"/>
    <lineage>
        <taxon>Eukaryota</taxon>
        <taxon>Metazoa</taxon>
        <taxon>Spiralia</taxon>
        <taxon>Lophotrochozoa</taxon>
        <taxon>Platyhelminthes</taxon>
        <taxon>Trematoda</taxon>
        <taxon>Digenea</taxon>
        <taxon>Opisthorchiida</taxon>
        <taxon>Opisthorchiata</taxon>
        <taxon>Opisthorchiidae</taxon>
        <taxon>Clonorchis</taxon>
    </lineage>
</organism>
<reference key="2">
    <citation type="submission" date="2011-10" db="EMBL/GenBank/DDBJ databases">
        <title>The genome and transcriptome sequence of Clonorchis sinensis provide insights into the carcinogenic liver fluke.</title>
        <authorList>
            <person name="Wang X."/>
            <person name="Huang Y."/>
            <person name="Chen W."/>
            <person name="Liu H."/>
            <person name="Guo L."/>
            <person name="Chen Y."/>
            <person name="Luo F."/>
            <person name="Zhou W."/>
            <person name="Sun J."/>
            <person name="Mao Q."/>
            <person name="Liang P."/>
            <person name="Zhou C."/>
            <person name="Tian Y."/>
            <person name="Men J."/>
            <person name="Lv X."/>
            <person name="Huang L."/>
            <person name="Zhou J."/>
            <person name="Hu Y."/>
            <person name="Li R."/>
            <person name="Zhang F."/>
            <person name="Lei H."/>
            <person name="Li X."/>
            <person name="Hu X."/>
            <person name="Liang C."/>
            <person name="Xu J."/>
            <person name="Wu Z."/>
            <person name="Yu X."/>
        </authorList>
    </citation>
    <scope>NUCLEOTIDE SEQUENCE</scope>
    <source>
        <strain>Henan</strain>
    </source>
</reference>
<accession>G7YUK1</accession>